<comment type="caution">
    <text evidence="2">The sequence shown here is derived from an EMBL/GenBank/DDBJ whole genome shotgun (WGS) entry which is preliminary data.</text>
</comment>
<accession>A0A5M8AA73</accession>
<dbReference type="AlphaFoldDB" id="A0A5M8AA73"/>
<name>A0A5M8AA73_9BURK</name>
<feature type="domain" description="RES" evidence="1">
    <location>
        <begin position="13"/>
        <end position="139"/>
    </location>
</feature>
<dbReference type="RefSeq" id="WP_149318922.1">
    <property type="nucleotide sequence ID" value="NZ_VWRN01000050.1"/>
</dbReference>
<dbReference type="Proteomes" id="UP000324324">
    <property type="component" value="Unassembled WGS sequence"/>
</dbReference>
<keyword evidence="3" id="KW-1185">Reference proteome</keyword>
<proteinExistence type="predicted"/>
<evidence type="ECO:0000313" key="2">
    <source>
        <dbReference type="EMBL" id="KAA6119579.1"/>
    </source>
</evidence>
<protein>
    <submittedName>
        <fullName evidence="2">RES domain-containing protein</fullName>
    </submittedName>
</protein>
<gene>
    <name evidence="2" type="ORF">F1599_18900</name>
</gene>
<evidence type="ECO:0000259" key="1">
    <source>
        <dbReference type="SMART" id="SM00953"/>
    </source>
</evidence>
<sequence length="153" mass="16858">MRIYRIADRRHEVWNGNGAMLVGGRFNSPGGPVIYGSLSFAGAMLEILVHSRIGKVPRQHVVVVADVPDDIALERAGPDDLPAGWDAVNDPRTARGFGDRWLADLRSAVLIVPSVVARLEWNVLVNPMHPDAARLVVSAPEPVRWDERLFRAP</sequence>
<dbReference type="EMBL" id="VWRN01000050">
    <property type="protein sequence ID" value="KAA6119579.1"/>
    <property type="molecule type" value="Genomic_DNA"/>
</dbReference>
<evidence type="ECO:0000313" key="3">
    <source>
        <dbReference type="Proteomes" id="UP000324324"/>
    </source>
</evidence>
<dbReference type="InterPro" id="IPR014914">
    <property type="entry name" value="RES_dom"/>
</dbReference>
<organism evidence="2 3">
    <name type="scientific">Cupriavidus cauae</name>
    <dbReference type="NCBI Taxonomy" id="2608999"/>
    <lineage>
        <taxon>Bacteria</taxon>
        <taxon>Pseudomonadati</taxon>
        <taxon>Pseudomonadota</taxon>
        <taxon>Betaproteobacteria</taxon>
        <taxon>Burkholderiales</taxon>
        <taxon>Burkholderiaceae</taxon>
        <taxon>Cupriavidus</taxon>
    </lineage>
</organism>
<reference evidence="2 3" key="1">
    <citation type="submission" date="2019-09" db="EMBL/GenBank/DDBJ databases">
        <title>Isolation of a novel species in the genus Cupriavidus from patients with sepsis using whole genome sequencing.</title>
        <authorList>
            <person name="Kweon O.J."/>
            <person name="Lee M.-K."/>
        </authorList>
    </citation>
    <scope>NUCLEOTIDE SEQUENCE [LARGE SCALE GENOMIC DNA]</scope>
    <source>
        <strain evidence="2 3">MKL-01</strain>
    </source>
</reference>
<dbReference type="SMART" id="SM00953">
    <property type="entry name" value="RES"/>
    <property type="match status" value="1"/>
</dbReference>
<dbReference type="Pfam" id="PF08808">
    <property type="entry name" value="RES"/>
    <property type="match status" value="1"/>
</dbReference>